<dbReference type="Pfam" id="PF10503">
    <property type="entry name" value="Esterase_PHB"/>
    <property type="match status" value="1"/>
</dbReference>
<proteinExistence type="predicted"/>
<accession>A0A937CTT6</accession>
<dbReference type="GO" id="GO:0005576">
    <property type="term" value="C:extracellular region"/>
    <property type="evidence" value="ECO:0007669"/>
    <property type="project" value="InterPro"/>
</dbReference>
<dbReference type="Proteomes" id="UP000599109">
    <property type="component" value="Unassembled WGS sequence"/>
</dbReference>
<sequence length="381" mass="40560">MKRASELTREGRLLEATRIIRQALGETSATQPASPGAAEVALPPGQHASGDSDISDVEFRELPPSAHEVAPLLLPQREAARAQPDRFRPASFEAHRFASNGRTHAYRLYVPPRSDDRLLPVIVMLHGCTQDAADFAAGTAMNELAAQRGCIVVYPEQLARSNSMRCWNWFDPSHQHRGRGEPAMIAALAADVVQRCEGDPSRVYVAGLSAGGAMAALVAQLYPDVFAAVGVHSGVPAGAATDVPSAHVAMRRPARKPGAGATSLAVVPTIVFHGDSDRTVHPDNGCQLIAEAVARATVSDIELQPQEQCLTLAGRTVKRTIYHDPLQVPRLEHWEIADGTHAWSGGSADGSYTDPSGPSASAAMIDFFLAQQLAPDAVRST</sequence>
<dbReference type="Gene3D" id="3.40.50.1820">
    <property type="entry name" value="alpha/beta hydrolase"/>
    <property type="match status" value="1"/>
</dbReference>
<dbReference type="PANTHER" id="PTHR43037:SF1">
    <property type="entry name" value="BLL1128 PROTEIN"/>
    <property type="match status" value="1"/>
</dbReference>
<keyword evidence="1" id="KW-0732">Signal</keyword>
<dbReference type="InterPro" id="IPR050955">
    <property type="entry name" value="Plant_Biomass_Hydrol_Est"/>
</dbReference>
<dbReference type="PANTHER" id="PTHR43037">
    <property type="entry name" value="UNNAMED PRODUCT-RELATED"/>
    <property type="match status" value="1"/>
</dbReference>
<dbReference type="InterPro" id="IPR029058">
    <property type="entry name" value="AB_hydrolase_fold"/>
</dbReference>
<evidence type="ECO:0000256" key="3">
    <source>
        <dbReference type="SAM" id="MobiDB-lite"/>
    </source>
</evidence>
<dbReference type="AlphaFoldDB" id="A0A937CTT6"/>
<dbReference type="EMBL" id="JAEQNE010000002">
    <property type="protein sequence ID" value="MBL0391909.1"/>
    <property type="molecule type" value="Genomic_DNA"/>
</dbReference>
<evidence type="ECO:0000256" key="1">
    <source>
        <dbReference type="ARBA" id="ARBA00022729"/>
    </source>
</evidence>
<name>A0A937CTT6_9BURK</name>
<comment type="caution">
    <text evidence="4">The sequence shown here is derived from an EMBL/GenBank/DDBJ whole genome shotgun (WGS) entry which is preliminary data.</text>
</comment>
<evidence type="ECO:0000313" key="4">
    <source>
        <dbReference type="EMBL" id="MBL0391909.1"/>
    </source>
</evidence>
<dbReference type="InterPro" id="IPR010126">
    <property type="entry name" value="Esterase_phb"/>
</dbReference>
<dbReference type="NCBIfam" id="TIGR01840">
    <property type="entry name" value="esterase_phb"/>
    <property type="match status" value="1"/>
</dbReference>
<dbReference type="GO" id="GO:0016787">
    <property type="term" value="F:hydrolase activity"/>
    <property type="evidence" value="ECO:0007669"/>
    <property type="project" value="UniProtKB-KW"/>
</dbReference>
<gene>
    <name evidence="4" type="ORF">JJ685_12285</name>
</gene>
<keyword evidence="2" id="KW-0378">Hydrolase</keyword>
<dbReference type="SUPFAM" id="SSF53474">
    <property type="entry name" value="alpha/beta-Hydrolases"/>
    <property type="match status" value="1"/>
</dbReference>
<evidence type="ECO:0000256" key="2">
    <source>
        <dbReference type="ARBA" id="ARBA00022801"/>
    </source>
</evidence>
<evidence type="ECO:0000313" key="5">
    <source>
        <dbReference type="Proteomes" id="UP000599109"/>
    </source>
</evidence>
<organism evidence="4 5">
    <name type="scientific">Ramlibacter monticola</name>
    <dbReference type="NCBI Taxonomy" id="1926872"/>
    <lineage>
        <taxon>Bacteria</taxon>
        <taxon>Pseudomonadati</taxon>
        <taxon>Pseudomonadota</taxon>
        <taxon>Betaproteobacteria</taxon>
        <taxon>Burkholderiales</taxon>
        <taxon>Comamonadaceae</taxon>
        <taxon>Ramlibacter</taxon>
    </lineage>
</organism>
<reference evidence="4 5" key="1">
    <citation type="journal article" date="2017" name="Int. J. Syst. Evol. Microbiol.">
        <title>Ramlibacter monticola sp. nov., isolated from forest soil.</title>
        <authorList>
            <person name="Chaudhary D.K."/>
            <person name="Kim J."/>
        </authorList>
    </citation>
    <scope>NUCLEOTIDE SEQUENCE [LARGE SCALE GENOMIC DNA]</scope>
    <source>
        <strain evidence="4 5">KACC 19175</strain>
    </source>
</reference>
<protein>
    <submittedName>
        <fullName evidence="4">PHB depolymerase family esterase</fullName>
    </submittedName>
</protein>
<feature type="region of interest" description="Disordered" evidence="3">
    <location>
        <begin position="24"/>
        <end position="53"/>
    </location>
</feature>
<keyword evidence="5" id="KW-1185">Reference proteome</keyword>